<dbReference type="Pfam" id="PF00271">
    <property type="entry name" value="Helicase_C"/>
    <property type="match status" value="1"/>
</dbReference>
<dbReference type="GO" id="GO:0016787">
    <property type="term" value="F:hydrolase activity"/>
    <property type="evidence" value="ECO:0007669"/>
    <property type="project" value="InterPro"/>
</dbReference>
<dbReference type="InterPro" id="IPR050742">
    <property type="entry name" value="Helicase_Restrict-Modif_Enz"/>
</dbReference>
<keyword evidence="1" id="KW-0175">Coiled coil</keyword>
<keyword evidence="5" id="KW-1185">Reference proteome</keyword>
<dbReference type="PROSITE" id="PS51192">
    <property type="entry name" value="HELICASE_ATP_BIND_1"/>
    <property type="match status" value="1"/>
</dbReference>
<dbReference type="STRING" id="1121284.SAMN05660493_01334"/>
<dbReference type="GO" id="GO:0006304">
    <property type="term" value="P:DNA modification"/>
    <property type="evidence" value="ECO:0007669"/>
    <property type="project" value="InterPro"/>
</dbReference>
<organism evidence="4 5">
    <name type="scientific">Epilithonimonas bovis DSM 19482</name>
    <dbReference type="NCBI Taxonomy" id="1121284"/>
    <lineage>
        <taxon>Bacteria</taxon>
        <taxon>Pseudomonadati</taxon>
        <taxon>Bacteroidota</taxon>
        <taxon>Flavobacteriia</taxon>
        <taxon>Flavobacteriales</taxon>
        <taxon>Weeksellaceae</taxon>
        <taxon>Chryseobacterium group</taxon>
        <taxon>Epilithonimonas</taxon>
    </lineage>
</organism>
<dbReference type="RefSeq" id="WP_076782855.1">
    <property type="nucleotide sequence ID" value="NZ_FTPU01000011.1"/>
</dbReference>
<dbReference type="Pfam" id="PF04851">
    <property type="entry name" value="ResIII"/>
    <property type="match status" value="1"/>
</dbReference>
<dbReference type="InterPro" id="IPR013670">
    <property type="entry name" value="EcoEI_R_C_dom"/>
</dbReference>
<dbReference type="Proteomes" id="UP000187261">
    <property type="component" value="Unassembled WGS sequence"/>
</dbReference>
<dbReference type="InterPro" id="IPR025285">
    <property type="entry name" value="DUF4145"/>
</dbReference>
<dbReference type="Pfam" id="PF13643">
    <property type="entry name" value="DUF4145"/>
    <property type="match status" value="1"/>
</dbReference>
<dbReference type="SMART" id="SM00487">
    <property type="entry name" value="DEXDc"/>
    <property type="match status" value="1"/>
</dbReference>
<dbReference type="SUPFAM" id="SSF52540">
    <property type="entry name" value="P-loop containing nucleoside triphosphate hydrolases"/>
    <property type="match status" value="1"/>
</dbReference>
<gene>
    <name evidence="4" type="ORF">SAMN05660493_01334</name>
</gene>
<dbReference type="Pfam" id="PF08463">
    <property type="entry name" value="EcoEI_R_C"/>
    <property type="match status" value="1"/>
</dbReference>
<dbReference type="REBASE" id="199263">
    <property type="entry name" value="Cbo19482ORF1335P"/>
</dbReference>
<dbReference type="GO" id="GO:0003677">
    <property type="term" value="F:DNA binding"/>
    <property type="evidence" value="ECO:0007669"/>
    <property type="project" value="InterPro"/>
</dbReference>
<sequence length="1073" mass="124531">MASKFSFLLPEYNELFQFATVAEKLYFVDASSSISKTRLVCEKLIALIGAFEEVSLEGMVQFEKIIHLSRLNILPETVRSLFHIVRTSGNVAQHEGYNTEEEALKILESTHKLLVWFYETYENDYIEDKTYFPTKPQETNAEVEELNRTIDGLTLQLQKYEAKIKDFNINADKVSSRRKLGEQRAEKISWSERETRVQLIDAQLRDAGWECDTENLNWKTKKTFPEKGRNLAIAEWQCGTLYADYALFVGTELYGVVEAKKFATDISTNLHQSKKYAENIKEVEDVTLMGEWDHYKVPFLFSTNGRKYLEQLKTKSGIWFLDIRKPTNRATVLKGWYSPESLKELYEKDIDKANKKLEESSTDYLTSATGLNLRYFQIEAIKAVEDKIISDPEEKSALIVMATGTGKTRTINGLIYRLIKADRFKRILFLTDRTLLAKQAKDSINENKIEVQQSFGGIYKFDYLKTKVPDSETRLHFATVQSMVKRLFYSDEPPLTVDTYDCIIIDEAHRGYQLDKELDEEDFSFKNEEDYVAQYRKVIDYFDAFRIGMTATPALHTTQIFGESVYDYSYRQAVIDGYLVDHEPPHIIKTILNTEGIKWEKGEKPQLYDPETGEIIDLAALEDELNFEVEQFNKKVLNDNFNRAVIQELVQHLDPDGNEKTLIFAARDSHADTIVQMLKEEFEEIGVDVHHKAIEKITGSVYNVEQLVQEYKNERYPNIAVTVDLLTTGIDVTPICNLVFMRRVKSRILFEQMIGRATRLCPEIGKESFKIFDAVRIYEALEPYTQMKAVANPSTTFQQLVAEMEYIDNTERLDKQRDQIIAKLNRKIRKLTKDQQEQFVFLSGDKSVSEFLEHLKKSSGDELRNLINEKPKLWEYLDVKVYQPQTQYISNHIDMVQEVSRGYGKAEKPEDYIEGFKKFIFENRNEIAAIGIICNKPESLDRKSLKELKMVLDEKGYNELSLNTAWKATKNVDIAADIIGYIRTLALDAELTTPNERVRKAMIKLRAKNNWNKIQQKWIDRFEKQLLAETVLTTKDFDLKPFIDEGGFKRLDKIFNHDLESLIAEMNHELYTA</sequence>
<feature type="coiled-coil region" evidence="1">
    <location>
        <begin position="143"/>
        <end position="177"/>
    </location>
</feature>
<dbReference type="EMBL" id="FTPU01000011">
    <property type="protein sequence ID" value="SIT96643.1"/>
    <property type="molecule type" value="Genomic_DNA"/>
</dbReference>
<evidence type="ECO:0000259" key="3">
    <source>
        <dbReference type="PROSITE" id="PS51194"/>
    </source>
</evidence>
<dbReference type="AlphaFoldDB" id="A0A1U7PXD6"/>
<dbReference type="PANTHER" id="PTHR47396:SF1">
    <property type="entry name" value="ATP-DEPENDENT HELICASE IRC3-RELATED"/>
    <property type="match status" value="1"/>
</dbReference>
<dbReference type="Gene3D" id="3.90.1570.30">
    <property type="match status" value="1"/>
</dbReference>
<evidence type="ECO:0000313" key="5">
    <source>
        <dbReference type="Proteomes" id="UP000187261"/>
    </source>
</evidence>
<feature type="domain" description="Helicase ATP-binding" evidence="2">
    <location>
        <begin position="388"/>
        <end position="571"/>
    </location>
</feature>
<dbReference type="Gene3D" id="3.40.50.300">
    <property type="entry name" value="P-loop containing nucleotide triphosphate hydrolases"/>
    <property type="match status" value="2"/>
</dbReference>
<dbReference type="NCBIfam" id="NF008521">
    <property type="entry name" value="PRK11448.1"/>
    <property type="match status" value="1"/>
</dbReference>
<dbReference type="InterPro" id="IPR027417">
    <property type="entry name" value="P-loop_NTPase"/>
</dbReference>
<protein>
    <submittedName>
        <fullName evidence="4">Type I restriction enzyme, R subunit</fullName>
    </submittedName>
</protein>
<dbReference type="GO" id="GO:0005524">
    <property type="term" value="F:ATP binding"/>
    <property type="evidence" value="ECO:0007669"/>
    <property type="project" value="InterPro"/>
</dbReference>
<accession>A0A1U7PXD6</accession>
<name>A0A1U7PXD6_9FLAO</name>
<feature type="domain" description="Helicase C-terminal" evidence="3">
    <location>
        <begin position="645"/>
        <end position="832"/>
    </location>
</feature>
<proteinExistence type="predicted"/>
<dbReference type="OrthoDB" id="9759819at2"/>
<evidence type="ECO:0000313" key="4">
    <source>
        <dbReference type="EMBL" id="SIT96643.1"/>
    </source>
</evidence>
<dbReference type="CDD" id="cd18032">
    <property type="entry name" value="DEXHc_RE_I_III_res"/>
    <property type="match status" value="1"/>
</dbReference>
<dbReference type="InterPro" id="IPR001650">
    <property type="entry name" value="Helicase_C-like"/>
</dbReference>
<dbReference type="PROSITE" id="PS51194">
    <property type="entry name" value="HELICASE_CTER"/>
    <property type="match status" value="1"/>
</dbReference>
<evidence type="ECO:0000259" key="2">
    <source>
        <dbReference type="PROSITE" id="PS51192"/>
    </source>
</evidence>
<dbReference type="PANTHER" id="PTHR47396">
    <property type="entry name" value="TYPE I RESTRICTION ENZYME ECOKI R PROTEIN"/>
    <property type="match status" value="1"/>
</dbReference>
<dbReference type="GO" id="GO:0005829">
    <property type="term" value="C:cytosol"/>
    <property type="evidence" value="ECO:0007669"/>
    <property type="project" value="TreeGrafter"/>
</dbReference>
<dbReference type="InterPro" id="IPR006935">
    <property type="entry name" value="Helicase/UvrB_N"/>
</dbReference>
<evidence type="ECO:0000256" key="1">
    <source>
        <dbReference type="SAM" id="Coils"/>
    </source>
</evidence>
<dbReference type="InterPro" id="IPR014001">
    <property type="entry name" value="Helicase_ATP-bd"/>
</dbReference>
<dbReference type="CDD" id="cd18799">
    <property type="entry name" value="SF2_C_EcoAI-like"/>
    <property type="match status" value="1"/>
</dbReference>
<reference evidence="5" key="1">
    <citation type="submission" date="2016-10" db="EMBL/GenBank/DDBJ databases">
        <authorList>
            <person name="Varghese N."/>
            <person name="Submissions S."/>
        </authorList>
    </citation>
    <scope>NUCLEOTIDE SEQUENCE [LARGE SCALE GENOMIC DNA]</scope>
    <source>
        <strain evidence="5">DSM 19482</strain>
    </source>
</reference>